<protein>
    <recommendedName>
        <fullName evidence="3">Transposase MuDR plant domain-containing protein</fullName>
    </recommendedName>
</protein>
<accession>A0A444ZLY7</accession>
<comment type="caution">
    <text evidence="1">The sequence shown here is derived from an EMBL/GenBank/DDBJ whole genome shotgun (WGS) entry which is preliminary data.</text>
</comment>
<sequence>MNDRVVLKVCYYGQILLQKVERVKFVCENSLDIVIPFTLSFEELKCVICGKIDSQMSKRVPCILYKYFISVFGRFIQFQTKYVTDETSMQEMFSMYIESRSQIDSEEEFENNYEIVGPDENEDQADGTIEVEVANTLANQHLFEKLSFMHVLDLEAMHAPQFPKYMNAAEHPIVTDGEFVVGMEFSSRKTIIMVMKDYTIHRGVDYRVYESKLMTFYAKCTQVSIIRRKYYWVLRRYNGSHTCTRATIFQDHSKLDSNTIADAIKPLVEADSSIKMKSVIAKVQSNFNYTISYRKAWLAKLKSVKKFLEVGKHLTKLCPYGLRLCITKSHQLLSILKLYLHIRVMTW</sequence>
<dbReference type="EMBL" id="SDMP01000014">
    <property type="protein sequence ID" value="RYR15187.1"/>
    <property type="molecule type" value="Genomic_DNA"/>
</dbReference>
<evidence type="ECO:0000313" key="1">
    <source>
        <dbReference type="EMBL" id="RYR15187.1"/>
    </source>
</evidence>
<dbReference type="Proteomes" id="UP000289738">
    <property type="component" value="Chromosome B04"/>
</dbReference>
<name>A0A444ZLY7_ARAHY</name>
<reference evidence="1 2" key="1">
    <citation type="submission" date="2019-01" db="EMBL/GenBank/DDBJ databases">
        <title>Sequencing of cultivated peanut Arachis hypogaea provides insights into genome evolution and oil improvement.</title>
        <authorList>
            <person name="Chen X."/>
        </authorList>
    </citation>
    <scope>NUCLEOTIDE SEQUENCE [LARGE SCALE GENOMIC DNA]</scope>
    <source>
        <strain evidence="2">cv. Fuhuasheng</strain>
        <tissue evidence="1">Leaves</tissue>
    </source>
</reference>
<proteinExistence type="predicted"/>
<organism evidence="1 2">
    <name type="scientific">Arachis hypogaea</name>
    <name type="common">Peanut</name>
    <dbReference type="NCBI Taxonomy" id="3818"/>
    <lineage>
        <taxon>Eukaryota</taxon>
        <taxon>Viridiplantae</taxon>
        <taxon>Streptophyta</taxon>
        <taxon>Embryophyta</taxon>
        <taxon>Tracheophyta</taxon>
        <taxon>Spermatophyta</taxon>
        <taxon>Magnoliopsida</taxon>
        <taxon>eudicotyledons</taxon>
        <taxon>Gunneridae</taxon>
        <taxon>Pentapetalae</taxon>
        <taxon>rosids</taxon>
        <taxon>fabids</taxon>
        <taxon>Fabales</taxon>
        <taxon>Fabaceae</taxon>
        <taxon>Papilionoideae</taxon>
        <taxon>50 kb inversion clade</taxon>
        <taxon>dalbergioids sensu lato</taxon>
        <taxon>Dalbergieae</taxon>
        <taxon>Pterocarpus clade</taxon>
        <taxon>Arachis</taxon>
    </lineage>
</organism>
<evidence type="ECO:0000313" key="2">
    <source>
        <dbReference type="Proteomes" id="UP000289738"/>
    </source>
</evidence>
<gene>
    <name evidence="1" type="ORF">Ahy_B04g071912</name>
</gene>
<keyword evidence="2" id="KW-1185">Reference proteome</keyword>
<evidence type="ECO:0008006" key="3">
    <source>
        <dbReference type="Google" id="ProtNLM"/>
    </source>
</evidence>
<dbReference type="AlphaFoldDB" id="A0A444ZLY7"/>